<evidence type="ECO:0000256" key="2">
    <source>
        <dbReference type="SAM" id="SignalP"/>
    </source>
</evidence>
<dbReference type="Pfam" id="PF01547">
    <property type="entry name" value="SBP_bac_1"/>
    <property type="match status" value="1"/>
</dbReference>
<feature type="signal peptide" evidence="2">
    <location>
        <begin position="1"/>
        <end position="21"/>
    </location>
</feature>
<dbReference type="Proteomes" id="UP000543642">
    <property type="component" value="Unassembled WGS sequence"/>
</dbReference>
<dbReference type="InterPro" id="IPR022627">
    <property type="entry name" value="DUF3502"/>
</dbReference>
<evidence type="ECO:0000256" key="1">
    <source>
        <dbReference type="SAM" id="MobiDB-lite"/>
    </source>
</evidence>
<dbReference type="InterPro" id="IPR006059">
    <property type="entry name" value="SBP"/>
</dbReference>
<keyword evidence="5" id="KW-1185">Reference proteome</keyword>
<sequence length="562" mass="60192">MKGKKLLALGLSGMMIAGSLAACGGDTQSQDSTEAPQTTTAAESTAQTEASAADTGAAQDSESEAASGDTVAAQDTGAASDVTYNVTWDDLVDINIVQIAPGAIPTGVQEVEDAINEITEAQINVHVNFEMLEMGNYAQQVSLMMSSSEQVDLLMSFPVGAATFTSMVTQNQLMDITDLMSEYGQPILDTVGQYINATTVNGRIYGVPTYRNYASGSKLIMRTDVLEDLGLVEQAESITSLSELGDILEAVKSSEKWSYLAGLSPASGNGDIAYVNACYIAQTPGAENTLYDGLSSQVLAVDASGDDPTVKLIADLPEYKELYETIHDWYEKGYIYQDSATTSDFAADLIRSNVLFATIMTGEYGYEATAESQAGMDLTAVPLVDTPITTGGVTGFAWCVPNSSAEPEAAITFMSMMYTSPEISNLMAWGIEGRDYIVEDGVAKYPDGNSEVPYHSDDFLIGNQFLALPWEGNSATMREESQAQVESAPISAYLGFTANTDSIATEVSALSNVYAEFGPQIETGMAAPEVYDQFVERLYSNGAQKVIDEYQRQLDEWIAQNQ</sequence>
<dbReference type="AlphaFoldDB" id="A0A7W8H992"/>
<dbReference type="InterPro" id="IPR050490">
    <property type="entry name" value="Bact_solute-bd_prot1"/>
</dbReference>
<keyword evidence="2" id="KW-0732">Signal</keyword>
<dbReference type="RefSeq" id="WP_183772415.1">
    <property type="nucleotide sequence ID" value="NZ_JACHFW010000003.1"/>
</dbReference>
<evidence type="ECO:0000259" key="3">
    <source>
        <dbReference type="Pfam" id="PF12010"/>
    </source>
</evidence>
<comment type="caution">
    <text evidence="4">The sequence shown here is derived from an EMBL/GenBank/DDBJ whole genome shotgun (WGS) entry which is preliminary data.</text>
</comment>
<dbReference type="PANTHER" id="PTHR43649">
    <property type="entry name" value="ARABINOSE-BINDING PROTEIN-RELATED"/>
    <property type="match status" value="1"/>
</dbReference>
<feature type="domain" description="DUF3502" evidence="3">
    <location>
        <begin position="493"/>
        <end position="559"/>
    </location>
</feature>
<reference evidence="4 5" key="1">
    <citation type="submission" date="2020-08" db="EMBL/GenBank/DDBJ databases">
        <title>Genomic Encyclopedia of Type Strains, Phase IV (KMG-IV): sequencing the most valuable type-strain genomes for metagenomic binning, comparative biology and taxonomic classification.</title>
        <authorList>
            <person name="Goeker M."/>
        </authorList>
    </citation>
    <scope>NUCLEOTIDE SEQUENCE [LARGE SCALE GENOMIC DNA]</scope>
    <source>
        <strain evidence="4 5">DSM 106146</strain>
    </source>
</reference>
<proteinExistence type="predicted"/>
<name>A0A7W8H992_9FIRM</name>
<gene>
    <name evidence="4" type="ORF">HNP82_001163</name>
</gene>
<dbReference type="Gene3D" id="3.40.190.10">
    <property type="entry name" value="Periplasmic binding protein-like II"/>
    <property type="match status" value="2"/>
</dbReference>
<dbReference type="EMBL" id="JACHFW010000003">
    <property type="protein sequence ID" value="MBB5264058.1"/>
    <property type="molecule type" value="Genomic_DNA"/>
</dbReference>
<protein>
    <submittedName>
        <fullName evidence="4">Putative aldouronate transport system substrate-binding protein</fullName>
    </submittedName>
</protein>
<dbReference type="Pfam" id="PF12010">
    <property type="entry name" value="DUF3502"/>
    <property type="match status" value="1"/>
</dbReference>
<dbReference type="PANTHER" id="PTHR43649:SF17">
    <property type="entry name" value="ABC TRANSPORTER SOLUTE BINDING PROTEIN-SUGAR TRANSPORT"/>
    <property type="match status" value="1"/>
</dbReference>
<feature type="region of interest" description="Disordered" evidence="1">
    <location>
        <begin position="24"/>
        <end position="74"/>
    </location>
</feature>
<feature type="compositionally biased region" description="Low complexity" evidence="1">
    <location>
        <begin position="32"/>
        <end position="55"/>
    </location>
</feature>
<evidence type="ECO:0000313" key="5">
    <source>
        <dbReference type="Proteomes" id="UP000543642"/>
    </source>
</evidence>
<organism evidence="4 5">
    <name type="scientific">Catenibacillus scindens</name>
    <dbReference type="NCBI Taxonomy" id="673271"/>
    <lineage>
        <taxon>Bacteria</taxon>
        <taxon>Bacillati</taxon>
        <taxon>Bacillota</taxon>
        <taxon>Clostridia</taxon>
        <taxon>Lachnospirales</taxon>
        <taxon>Lachnospiraceae</taxon>
        <taxon>Catenibacillus</taxon>
    </lineage>
</organism>
<evidence type="ECO:0000313" key="4">
    <source>
        <dbReference type="EMBL" id="MBB5264058.1"/>
    </source>
</evidence>
<accession>A0A7W8H992</accession>
<dbReference type="SUPFAM" id="SSF53850">
    <property type="entry name" value="Periplasmic binding protein-like II"/>
    <property type="match status" value="1"/>
</dbReference>
<dbReference type="PROSITE" id="PS51257">
    <property type="entry name" value="PROKAR_LIPOPROTEIN"/>
    <property type="match status" value="1"/>
</dbReference>
<feature type="chain" id="PRO_5030802212" evidence="2">
    <location>
        <begin position="22"/>
        <end position="562"/>
    </location>
</feature>